<name>E0VBZ7_PEDHC</name>
<dbReference type="SMART" id="SM00364">
    <property type="entry name" value="LRR_BAC"/>
    <property type="match status" value="8"/>
</dbReference>
<dbReference type="InterPro" id="IPR050216">
    <property type="entry name" value="LRR_domain-containing"/>
</dbReference>
<dbReference type="GO" id="GO:0004722">
    <property type="term" value="F:protein serine/threonine phosphatase activity"/>
    <property type="evidence" value="ECO:0007669"/>
    <property type="project" value="UniProtKB-EC"/>
</dbReference>
<dbReference type="VEuPathDB" id="VectorBase:PHUM075930"/>
<keyword evidence="2" id="KW-0677">Repeat</keyword>
<dbReference type="EMBL" id="DS235044">
    <property type="protein sequence ID" value="EEB10903.1"/>
    <property type="molecule type" value="Genomic_DNA"/>
</dbReference>
<gene>
    <name evidence="4" type="primary">8231302</name>
    <name evidence="3" type="ORF">Phum_PHUM075930</name>
</gene>
<dbReference type="CTD" id="8231302"/>
<dbReference type="FunFam" id="3.80.10.10:FF:000193">
    <property type="entry name" value="Leucine-rich repeat-containing protein 40"/>
    <property type="match status" value="1"/>
</dbReference>
<dbReference type="AlphaFoldDB" id="E0VBZ7"/>
<dbReference type="PANTHER" id="PTHR48051">
    <property type="match status" value="1"/>
</dbReference>
<evidence type="ECO:0000256" key="2">
    <source>
        <dbReference type="ARBA" id="ARBA00022737"/>
    </source>
</evidence>
<dbReference type="InterPro" id="IPR003591">
    <property type="entry name" value="Leu-rich_rpt_typical-subtyp"/>
</dbReference>
<evidence type="ECO:0000313" key="5">
    <source>
        <dbReference type="Proteomes" id="UP000009046"/>
    </source>
</evidence>
<dbReference type="OrthoDB" id="660555at2759"/>
<dbReference type="InterPro" id="IPR032675">
    <property type="entry name" value="LRR_dom_sf"/>
</dbReference>
<evidence type="ECO:0000313" key="3">
    <source>
        <dbReference type="EMBL" id="EEB10903.1"/>
    </source>
</evidence>
<accession>E0VBZ7</accession>
<dbReference type="SUPFAM" id="SSF52058">
    <property type="entry name" value="L domain-like"/>
    <property type="match status" value="1"/>
</dbReference>
<dbReference type="EnsemblMetazoa" id="PHUM075930-RA">
    <property type="protein sequence ID" value="PHUM075930-PA"/>
    <property type="gene ID" value="PHUM075930"/>
</dbReference>
<dbReference type="InParanoid" id="E0VBZ7"/>
<reference evidence="3" key="2">
    <citation type="submission" date="2007-04" db="EMBL/GenBank/DDBJ databases">
        <title>The genome of the human body louse.</title>
        <authorList>
            <consortium name="The Human Body Louse Genome Consortium"/>
            <person name="Kirkness E."/>
            <person name="Walenz B."/>
            <person name="Hass B."/>
            <person name="Bruggner R."/>
            <person name="Strausberg R."/>
        </authorList>
    </citation>
    <scope>NUCLEOTIDE SEQUENCE</scope>
    <source>
        <strain evidence="3">USDA</strain>
    </source>
</reference>
<dbReference type="SMART" id="SM00369">
    <property type="entry name" value="LRR_TYP"/>
    <property type="match status" value="13"/>
</dbReference>
<dbReference type="Pfam" id="PF13855">
    <property type="entry name" value="LRR_8"/>
    <property type="match status" value="5"/>
</dbReference>
<keyword evidence="1" id="KW-0433">Leucine-rich repeat</keyword>
<proteinExistence type="predicted"/>
<dbReference type="KEGG" id="phu:Phum_PHUM075930"/>
<reference evidence="4" key="3">
    <citation type="submission" date="2021-02" db="UniProtKB">
        <authorList>
            <consortium name="EnsemblMetazoa"/>
        </authorList>
    </citation>
    <scope>IDENTIFICATION</scope>
    <source>
        <strain evidence="4">USDA</strain>
    </source>
</reference>
<dbReference type="GeneID" id="8231302"/>
<dbReference type="Gene3D" id="3.80.10.10">
    <property type="entry name" value="Ribonuclease Inhibitor"/>
    <property type="match status" value="5"/>
</dbReference>
<dbReference type="Proteomes" id="UP000009046">
    <property type="component" value="Unassembled WGS sequence"/>
</dbReference>
<dbReference type="SUPFAM" id="SSF52047">
    <property type="entry name" value="RNI-like"/>
    <property type="match status" value="1"/>
</dbReference>
<dbReference type="RefSeq" id="XP_002423641.1">
    <property type="nucleotide sequence ID" value="XM_002423596.1"/>
</dbReference>
<evidence type="ECO:0000256" key="1">
    <source>
        <dbReference type="ARBA" id="ARBA00022614"/>
    </source>
</evidence>
<keyword evidence="3" id="KW-0378">Hydrolase</keyword>
<dbReference type="InterPro" id="IPR001611">
    <property type="entry name" value="Leu-rich_rpt"/>
</dbReference>
<organism>
    <name type="scientific">Pediculus humanus subsp. corporis</name>
    <name type="common">Body louse</name>
    <dbReference type="NCBI Taxonomy" id="121224"/>
    <lineage>
        <taxon>Eukaryota</taxon>
        <taxon>Metazoa</taxon>
        <taxon>Ecdysozoa</taxon>
        <taxon>Arthropoda</taxon>
        <taxon>Hexapoda</taxon>
        <taxon>Insecta</taxon>
        <taxon>Pterygota</taxon>
        <taxon>Neoptera</taxon>
        <taxon>Paraneoptera</taxon>
        <taxon>Psocodea</taxon>
        <taxon>Troctomorpha</taxon>
        <taxon>Phthiraptera</taxon>
        <taxon>Anoplura</taxon>
        <taxon>Pediculidae</taxon>
        <taxon>Pediculus</taxon>
    </lineage>
</organism>
<keyword evidence="5" id="KW-1185">Reference proteome</keyword>
<dbReference type="FunFam" id="3.80.10.10:FF:000116">
    <property type="entry name" value="Leucine-rich repeat-containing protein 40"/>
    <property type="match status" value="1"/>
</dbReference>
<dbReference type="PROSITE" id="PS51450">
    <property type="entry name" value="LRR"/>
    <property type="match status" value="10"/>
</dbReference>
<dbReference type="PANTHER" id="PTHR48051:SF1">
    <property type="entry name" value="RAS SUPPRESSOR PROTEIN 1"/>
    <property type="match status" value="1"/>
</dbReference>
<dbReference type="EC" id="3.1.3.16" evidence="3"/>
<sequence length="595" mass="67591">MRKRSGHSSIFHNEGTSTYKVPEVLMKEARKSGKLNLSDKQLTVWPNEIFDLSNSYSTNQNIDFDQTEEDDSCKWWEVEPLKTLDLSSNYLKTIPVKIKILDSLVTLMLHHNNLNSLPGELGQLTKLVTLNLSQNELHEFPMELSGMKELKNINLSSNLCKIFPDFLYDLVLLNFLDISSNKIEEIKPGIGFLTRLVNLNLSHNNLSSIPLEITSCQALRDLNLSNNKITSSGLPDLFDMKKLEMIQLQHNKLTSLPCLRGCSELKEIHLGFNMIEEITVEELSTLSHLKVINLRNNHLKELPKEISCFLNLVRLDLSNNDLMELPNTLSILPHLEILLVEGNSLRSIRKDIIHGGTHRLLNHLKLTMPLAEAEKYLQSQYPCEKEEFPDRYAMRCSKALNLSNKSLCNVSKAVFEEALAVPCTIVDLSKNKLLEIPSGTWLLCKTLNDLNISCNQLQEIPAEIKTCLNLRYLNISHNNIKELPDEFAACTRLRELDISFNSFNQPPMCVYKFPALEILLLGNNKISFIDAEELLNLKMLTHLDLTNNNLTEIPPLIGKMTQLRTLKLEGNPLRVLRPAIIAKGTEAVLSCFSFN</sequence>
<dbReference type="EMBL" id="AAZO01000908">
    <property type="status" value="NOT_ANNOTATED_CDS"/>
    <property type="molecule type" value="Genomic_DNA"/>
</dbReference>
<evidence type="ECO:0000313" key="4">
    <source>
        <dbReference type="EnsemblMetazoa" id="PHUM075930-PA"/>
    </source>
</evidence>
<dbReference type="GO" id="GO:0005737">
    <property type="term" value="C:cytoplasm"/>
    <property type="evidence" value="ECO:0007669"/>
    <property type="project" value="TreeGrafter"/>
</dbReference>
<protein>
    <submittedName>
        <fullName evidence="3">Leucine-rich repeat-containing protein, putative</fullName>
        <ecNumber evidence="3">3.1.3.16</ecNumber>
    </submittedName>
</protein>
<dbReference type="STRING" id="121224.E0VBZ7"/>
<dbReference type="OMA" id="CMLHKLT"/>
<dbReference type="FunCoup" id="E0VBZ7">
    <property type="interactions" value="931"/>
</dbReference>
<dbReference type="HOGENOM" id="CLU_000288_18_23_1"/>
<dbReference type="eggNOG" id="KOG0472">
    <property type="taxonomic scope" value="Eukaryota"/>
</dbReference>
<reference evidence="3" key="1">
    <citation type="submission" date="2007-04" db="EMBL/GenBank/DDBJ databases">
        <title>Annotation of Pediculus humanus corporis strain USDA.</title>
        <authorList>
            <person name="Kirkness E."/>
            <person name="Hannick L."/>
            <person name="Hass B."/>
            <person name="Bruggner R."/>
            <person name="Lawson D."/>
            <person name="Bidwell S."/>
            <person name="Joardar V."/>
            <person name="Caler E."/>
            <person name="Walenz B."/>
            <person name="Inman J."/>
            <person name="Schobel S."/>
            <person name="Galinsky K."/>
            <person name="Amedeo P."/>
            <person name="Strausberg R."/>
        </authorList>
    </citation>
    <scope>NUCLEOTIDE SEQUENCE</scope>
    <source>
        <strain evidence="3">USDA</strain>
    </source>
</reference>